<dbReference type="Gene3D" id="3.10.450.360">
    <property type="match status" value="1"/>
</dbReference>
<dbReference type="RefSeq" id="WP_323295145.1">
    <property type="nucleotide sequence ID" value="NZ_JAYFUM010000003.1"/>
</dbReference>
<dbReference type="Proteomes" id="UP001302949">
    <property type="component" value="Unassembled WGS sequence"/>
</dbReference>
<accession>A0ABU5Q5W7</accession>
<reference evidence="2 3" key="1">
    <citation type="submission" date="2023-12" db="EMBL/GenBank/DDBJ databases">
        <title>Novel species of the genus Arcicella isolated from rivers.</title>
        <authorList>
            <person name="Lu H."/>
        </authorList>
    </citation>
    <scope>NUCLEOTIDE SEQUENCE [LARGE SCALE GENOMIC DNA]</scope>
    <source>
        <strain evidence="2 3">KCTC 23307</strain>
    </source>
</reference>
<feature type="chain" id="PRO_5046393926" evidence="1">
    <location>
        <begin position="21"/>
        <end position="194"/>
    </location>
</feature>
<protein>
    <submittedName>
        <fullName evidence="2">Uncharacterized protein</fullName>
    </submittedName>
</protein>
<evidence type="ECO:0000313" key="3">
    <source>
        <dbReference type="Proteomes" id="UP001302949"/>
    </source>
</evidence>
<proteinExistence type="predicted"/>
<feature type="signal peptide" evidence="1">
    <location>
        <begin position="1"/>
        <end position="20"/>
    </location>
</feature>
<evidence type="ECO:0000256" key="1">
    <source>
        <dbReference type="SAM" id="SignalP"/>
    </source>
</evidence>
<dbReference type="SUPFAM" id="SSF160574">
    <property type="entry name" value="BT0923-like"/>
    <property type="match status" value="1"/>
</dbReference>
<organism evidence="2 3">
    <name type="scientific">Arcicella rigui</name>
    <dbReference type="NCBI Taxonomy" id="797020"/>
    <lineage>
        <taxon>Bacteria</taxon>
        <taxon>Pseudomonadati</taxon>
        <taxon>Bacteroidota</taxon>
        <taxon>Cytophagia</taxon>
        <taxon>Cytophagales</taxon>
        <taxon>Flectobacillaceae</taxon>
        <taxon>Arcicella</taxon>
    </lineage>
</organism>
<name>A0ABU5Q5W7_9BACT</name>
<dbReference type="EMBL" id="JAYFUM010000003">
    <property type="protein sequence ID" value="MEA5137977.1"/>
    <property type="molecule type" value="Genomic_DNA"/>
</dbReference>
<keyword evidence="3" id="KW-1185">Reference proteome</keyword>
<gene>
    <name evidence="2" type="ORF">VB248_02455</name>
</gene>
<keyword evidence="1" id="KW-0732">Signal</keyword>
<evidence type="ECO:0000313" key="2">
    <source>
        <dbReference type="EMBL" id="MEA5137977.1"/>
    </source>
</evidence>
<sequence>MKKILLLTFLSFVGMTSLNAQSQKAYLKKNIAKIEKHEAILKKQKQDSKQQLKTLISKEASEQAKQQFAVDFGNYPVSLWERTNQYDEATFVKDGREYTAYYNFSTKLMGTTTAKNFYDLPEKAQYVIKDTYKSYTVGDIIEYDHNEAVTSNMMFFNQEVDESDNYFVELKRGVRTIVVIVNNQGEVSFFTRLK</sequence>
<comment type="caution">
    <text evidence="2">The sequence shown here is derived from an EMBL/GenBank/DDBJ whole genome shotgun (WGS) entry which is preliminary data.</text>
</comment>